<dbReference type="AlphaFoldDB" id="A0A246G927"/>
<organism evidence="1 2">
    <name type="scientific">Flavobacterium columnare</name>
    <dbReference type="NCBI Taxonomy" id="996"/>
    <lineage>
        <taxon>Bacteria</taxon>
        <taxon>Pseudomonadati</taxon>
        <taxon>Bacteroidota</taxon>
        <taxon>Flavobacteriia</taxon>
        <taxon>Flavobacteriales</taxon>
        <taxon>Flavobacteriaceae</taxon>
        <taxon>Flavobacterium</taxon>
    </lineage>
</organism>
<protein>
    <submittedName>
        <fullName evidence="1">Uncharacterized protein</fullName>
    </submittedName>
</protein>
<name>A0A246G927_9FLAO</name>
<reference evidence="1 2" key="1">
    <citation type="journal article" date="2017" name="Infect. Genet. Evol.">
        <title>Comparative genome analysis of fish pathogen Flavobacterium columnare reveals extensive sequence diversity within the species.</title>
        <authorList>
            <person name="Kayansamruaj P."/>
            <person name="Dong H.T."/>
            <person name="Hirono I."/>
            <person name="Kondo H."/>
            <person name="Senapin S."/>
            <person name="Rodkhum C."/>
        </authorList>
    </citation>
    <scope>NUCLEOTIDE SEQUENCE [LARGE SCALE GENOMIC DNA]</scope>
    <source>
        <strain evidence="1 2">1214</strain>
    </source>
</reference>
<dbReference type="EMBL" id="MTCY01000034">
    <property type="protein sequence ID" value="OWP75859.1"/>
    <property type="molecule type" value="Genomic_DNA"/>
</dbReference>
<accession>A0A246G927</accession>
<proteinExistence type="predicted"/>
<dbReference type="Proteomes" id="UP000198034">
    <property type="component" value="Unassembled WGS sequence"/>
</dbReference>
<comment type="caution">
    <text evidence="1">The sequence shown here is derived from an EMBL/GenBank/DDBJ whole genome shotgun (WGS) entry which is preliminary data.</text>
</comment>
<evidence type="ECO:0000313" key="1">
    <source>
        <dbReference type="EMBL" id="OWP75859.1"/>
    </source>
</evidence>
<gene>
    <name evidence="1" type="ORF">BWK62_10900</name>
</gene>
<sequence length="137" mass="16253">MKANIINFEYCLFQKSAIKGVFNKKKPKDEFVFDFIKFSKPKANYLIENDVVEVVQSWKLIGKHKVKILHSGLFNLGNGIYIGNNINEKNKKDFILLHYQKEEQQIHFFLVKNRNPKNKTQFANELIEYFKLLNLLK</sequence>
<evidence type="ECO:0000313" key="2">
    <source>
        <dbReference type="Proteomes" id="UP000198034"/>
    </source>
</evidence>